<organism evidence="11 12">
    <name type="scientific">Cymbomonas tetramitiformis</name>
    <dbReference type="NCBI Taxonomy" id="36881"/>
    <lineage>
        <taxon>Eukaryota</taxon>
        <taxon>Viridiplantae</taxon>
        <taxon>Chlorophyta</taxon>
        <taxon>Pyramimonadophyceae</taxon>
        <taxon>Pyramimonadales</taxon>
        <taxon>Pyramimonadaceae</taxon>
        <taxon>Cymbomonas</taxon>
    </lineage>
</organism>
<dbReference type="InterPro" id="IPR007644">
    <property type="entry name" value="RNA_pol_bsu_protrusion"/>
</dbReference>
<evidence type="ECO:0000313" key="11">
    <source>
        <dbReference type="EMBL" id="KAK3239526.1"/>
    </source>
</evidence>
<dbReference type="EMBL" id="LGRX02033887">
    <property type="protein sequence ID" value="KAK3239526.1"/>
    <property type="molecule type" value="Genomic_DNA"/>
</dbReference>
<evidence type="ECO:0000259" key="10">
    <source>
        <dbReference type="Pfam" id="PF04563"/>
    </source>
</evidence>
<evidence type="ECO:0000256" key="3">
    <source>
        <dbReference type="ARBA" id="ARBA00012418"/>
    </source>
</evidence>
<evidence type="ECO:0000256" key="2">
    <source>
        <dbReference type="ARBA" id="ARBA00006835"/>
    </source>
</evidence>
<dbReference type="PANTHER" id="PTHR20856">
    <property type="entry name" value="DNA-DIRECTED RNA POLYMERASE I SUBUNIT 2"/>
    <property type="match status" value="1"/>
</dbReference>
<evidence type="ECO:0000256" key="8">
    <source>
        <dbReference type="ARBA" id="ARBA00026088"/>
    </source>
</evidence>
<feature type="domain" description="RNA polymerase beta subunit protrusion" evidence="10">
    <location>
        <begin position="33"/>
        <end position="117"/>
    </location>
</feature>
<sequence length="272" mass="30752">MIILEAFQTKNQKIKNLEGVTSSNSERSSLKDLVRPHIDSFDYFLNDGVKTIVEDLPPLEFNHPETDTTVTFWLENVSVAKPMKDSAAANVAESRLFPTECREAGRTYSGRLVGTVCTQVENRHNPPVSLSPAFRFQGLVRRGEEASEMGGYFISNGIERVVRILILTKRHYCMAVRRTANTKRGPSYSTLAAFMRCTRRDQSSITVRLHYLTDGRANLAFSLRKREYFIPAALLLKVRRFLVILSLSLRKRTNFISLPAMLLISSPAPPIL</sequence>
<gene>
    <name evidence="11" type="ORF">CYMTET_50556</name>
</gene>
<comment type="subunit">
    <text evidence="8">In plastids the minimal PEP RNA polymerase catalytic core is composed of four subunits: alpha, beta, beta', and beta''. When a (nuclear-encoded) sigma factor is associated with the core the holoenzyme is formed, which can initiate transcription.</text>
</comment>
<evidence type="ECO:0000256" key="5">
    <source>
        <dbReference type="ARBA" id="ARBA00022679"/>
    </source>
</evidence>
<comment type="caution">
    <text evidence="11">The sequence shown here is derived from an EMBL/GenBank/DDBJ whole genome shotgun (WGS) entry which is preliminary data.</text>
</comment>
<evidence type="ECO:0000256" key="7">
    <source>
        <dbReference type="ARBA" id="ARBA00023163"/>
    </source>
</evidence>
<comment type="function">
    <text evidence="1">DNA-dependent RNA polymerase catalyzes the transcription of DNA into RNA using the four ribonucleoside triphosphates as substrates.</text>
</comment>
<evidence type="ECO:0000256" key="6">
    <source>
        <dbReference type="ARBA" id="ARBA00022695"/>
    </source>
</evidence>
<dbReference type="AlphaFoldDB" id="A0AAE0ET18"/>
<dbReference type="Proteomes" id="UP001190700">
    <property type="component" value="Unassembled WGS sequence"/>
</dbReference>
<evidence type="ECO:0000256" key="1">
    <source>
        <dbReference type="ARBA" id="ARBA00004026"/>
    </source>
</evidence>
<evidence type="ECO:0000256" key="9">
    <source>
        <dbReference type="ARBA" id="ARBA00032782"/>
    </source>
</evidence>
<dbReference type="SUPFAM" id="SSF64484">
    <property type="entry name" value="beta and beta-prime subunits of DNA dependent RNA-polymerase"/>
    <property type="match status" value="1"/>
</dbReference>
<keyword evidence="4" id="KW-0240">DNA-directed RNA polymerase</keyword>
<evidence type="ECO:0000313" key="12">
    <source>
        <dbReference type="Proteomes" id="UP001190700"/>
    </source>
</evidence>
<dbReference type="GO" id="GO:0006351">
    <property type="term" value="P:DNA-templated transcription"/>
    <property type="evidence" value="ECO:0007669"/>
    <property type="project" value="InterPro"/>
</dbReference>
<dbReference type="EC" id="2.7.7.6" evidence="3"/>
<dbReference type="Gene3D" id="3.90.1110.10">
    <property type="entry name" value="RNA polymerase Rpb2, domain 2"/>
    <property type="match status" value="1"/>
</dbReference>
<keyword evidence="7" id="KW-0804">Transcription</keyword>
<dbReference type="GO" id="GO:0000428">
    <property type="term" value="C:DNA-directed RNA polymerase complex"/>
    <property type="evidence" value="ECO:0007669"/>
    <property type="project" value="UniProtKB-KW"/>
</dbReference>
<evidence type="ECO:0000256" key="4">
    <source>
        <dbReference type="ARBA" id="ARBA00022478"/>
    </source>
</evidence>
<dbReference type="Gene3D" id="3.90.1100.10">
    <property type="match status" value="1"/>
</dbReference>
<keyword evidence="12" id="KW-1185">Reference proteome</keyword>
<dbReference type="GO" id="GO:0003899">
    <property type="term" value="F:DNA-directed RNA polymerase activity"/>
    <property type="evidence" value="ECO:0007669"/>
    <property type="project" value="UniProtKB-EC"/>
</dbReference>
<proteinExistence type="inferred from homology"/>
<keyword evidence="6" id="KW-0548">Nucleotidyltransferase</keyword>
<accession>A0AAE0ET18</accession>
<dbReference type="GO" id="GO:0003677">
    <property type="term" value="F:DNA binding"/>
    <property type="evidence" value="ECO:0007669"/>
    <property type="project" value="InterPro"/>
</dbReference>
<keyword evidence="5" id="KW-0808">Transferase</keyword>
<dbReference type="GO" id="GO:0032549">
    <property type="term" value="F:ribonucleoside binding"/>
    <property type="evidence" value="ECO:0007669"/>
    <property type="project" value="InterPro"/>
</dbReference>
<protein>
    <recommendedName>
        <fullName evidence="3">DNA-directed RNA polymerase</fullName>
        <ecNumber evidence="3">2.7.7.6</ecNumber>
    </recommendedName>
    <alternativeName>
        <fullName evidence="9">PEP</fullName>
    </alternativeName>
</protein>
<dbReference type="InterPro" id="IPR015712">
    <property type="entry name" value="DNA-dir_RNA_pol_su2"/>
</dbReference>
<comment type="similarity">
    <text evidence="2">Belongs to the RNA polymerase beta chain family.</text>
</comment>
<reference evidence="11 12" key="1">
    <citation type="journal article" date="2015" name="Genome Biol. Evol.">
        <title>Comparative Genomics of a Bacterivorous Green Alga Reveals Evolutionary Causalities and Consequences of Phago-Mixotrophic Mode of Nutrition.</title>
        <authorList>
            <person name="Burns J.A."/>
            <person name="Paasch A."/>
            <person name="Narechania A."/>
            <person name="Kim E."/>
        </authorList>
    </citation>
    <scope>NUCLEOTIDE SEQUENCE [LARGE SCALE GENOMIC DNA]</scope>
    <source>
        <strain evidence="11 12">PLY_AMNH</strain>
    </source>
</reference>
<dbReference type="InterPro" id="IPR037034">
    <property type="entry name" value="RNA_pol_Rpb2_2_sf"/>
</dbReference>
<dbReference type="Pfam" id="PF04563">
    <property type="entry name" value="RNA_pol_Rpb2_1"/>
    <property type="match status" value="1"/>
</dbReference>
<name>A0AAE0ET18_9CHLO</name>